<name>A0A9P6NBF3_9BASI</name>
<dbReference type="EMBL" id="MU167428">
    <property type="protein sequence ID" value="KAG0140671.1"/>
    <property type="molecule type" value="Genomic_DNA"/>
</dbReference>
<proteinExistence type="predicted"/>
<evidence type="ECO:0000313" key="2">
    <source>
        <dbReference type="Proteomes" id="UP000886653"/>
    </source>
</evidence>
<dbReference type="Proteomes" id="UP000886653">
    <property type="component" value="Unassembled WGS sequence"/>
</dbReference>
<dbReference type="OrthoDB" id="2507524at2759"/>
<reference evidence="1" key="1">
    <citation type="submission" date="2013-11" db="EMBL/GenBank/DDBJ databases">
        <title>Genome sequence of the fusiform rust pathogen reveals effectors for host alternation and coevolution with pine.</title>
        <authorList>
            <consortium name="DOE Joint Genome Institute"/>
            <person name="Smith K."/>
            <person name="Pendleton A."/>
            <person name="Kubisiak T."/>
            <person name="Anderson C."/>
            <person name="Salamov A."/>
            <person name="Aerts A."/>
            <person name="Riley R."/>
            <person name="Clum A."/>
            <person name="Lindquist E."/>
            <person name="Ence D."/>
            <person name="Campbell M."/>
            <person name="Kronenberg Z."/>
            <person name="Feau N."/>
            <person name="Dhillon B."/>
            <person name="Hamelin R."/>
            <person name="Burleigh J."/>
            <person name="Smith J."/>
            <person name="Yandell M."/>
            <person name="Nelson C."/>
            <person name="Grigoriev I."/>
            <person name="Davis J."/>
        </authorList>
    </citation>
    <scope>NUCLEOTIDE SEQUENCE</scope>
    <source>
        <strain evidence="1">G11</strain>
    </source>
</reference>
<keyword evidence="2" id="KW-1185">Reference proteome</keyword>
<gene>
    <name evidence="1" type="ORF">CROQUDRAFT_52901</name>
</gene>
<organism evidence="1 2">
    <name type="scientific">Cronartium quercuum f. sp. fusiforme G11</name>
    <dbReference type="NCBI Taxonomy" id="708437"/>
    <lineage>
        <taxon>Eukaryota</taxon>
        <taxon>Fungi</taxon>
        <taxon>Dikarya</taxon>
        <taxon>Basidiomycota</taxon>
        <taxon>Pucciniomycotina</taxon>
        <taxon>Pucciniomycetes</taxon>
        <taxon>Pucciniales</taxon>
        <taxon>Coleosporiaceae</taxon>
        <taxon>Cronartium</taxon>
    </lineage>
</organism>
<evidence type="ECO:0000313" key="1">
    <source>
        <dbReference type="EMBL" id="KAG0140671.1"/>
    </source>
</evidence>
<accession>A0A9P6NBF3</accession>
<protein>
    <submittedName>
        <fullName evidence="1">Uncharacterized protein</fullName>
    </submittedName>
</protein>
<dbReference type="AlphaFoldDB" id="A0A9P6NBF3"/>
<sequence>MEIDDPIQFNTDSTTDICYFSLQDISKIHWVIKYTQIPPWLNWPSPIFGDAAAGKVHSADWITFFAIFMPFAIVELGWTNKSELVDSWYHLAMLTEIAMDYTTDQQKTPQYLFHLTSYRSNIAQFYPNLTAKIFVSDGPIRCSITPRYAMQCQ</sequence>
<comment type="caution">
    <text evidence="1">The sequence shown here is derived from an EMBL/GenBank/DDBJ whole genome shotgun (WGS) entry which is preliminary data.</text>
</comment>